<sequence length="125" mass="13115">MARRISVNRVLAVLGGAVVLLGAVVLWRVVDTGGFSPRPVVERVRGQLADYDASLELFDMTNGRTPGVVCGYAGTPGDRASAVRFVARPNRLLTSADPLPGEFRDQIEAECPGYFTVVPGAGGAG</sequence>
<organism evidence="1 2">
    <name type="scientific">Brevundimonas halotolerans</name>
    <dbReference type="NCBI Taxonomy" id="69670"/>
    <lineage>
        <taxon>Bacteria</taxon>
        <taxon>Pseudomonadati</taxon>
        <taxon>Pseudomonadota</taxon>
        <taxon>Alphaproteobacteria</taxon>
        <taxon>Caulobacterales</taxon>
        <taxon>Caulobacteraceae</taxon>
        <taxon>Brevundimonas</taxon>
    </lineage>
</organism>
<dbReference type="RefSeq" id="WP_123288537.1">
    <property type="nucleotide sequence ID" value="NZ_JACIJB010000009.1"/>
</dbReference>
<proteinExistence type="predicted"/>
<accession>A0A7W9E7R3</accession>
<dbReference type="EMBL" id="JACIJB010000009">
    <property type="protein sequence ID" value="MBB5661251.1"/>
    <property type="molecule type" value="Genomic_DNA"/>
</dbReference>
<dbReference type="Proteomes" id="UP000548978">
    <property type="component" value="Unassembled WGS sequence"/>
</dbReference>
<reference evidence="1 2" key="1">
    <citation type="submission" date="2020-08" db="EMBL/GenBank/DDBJ databases">
        <title>Genomic Encyclopedia of Type Strains, Phase IV (KMG-IV): sequencing the most valuable type-strain genomes for metagenomic binning, comparative biology and taxonomic classification.</title>
        <authorList>
            <person name="Goeker M."/>
        </authorList>
    </citation>
    <scope>NUCLEOTIDE SEQUENCE [LARGE SCALE GENOMIC DNA]</scope>
    <source>
        <strain evidence="1 2">DSM 24448</strain>
    </source>
</reference>
<protein>
    <submittedName>
        <fullName evidence="1">Uncharacterized protein</fullName>
    </submittedName>
</protein>
<gene>
    <name evidence="1" type="ORF">FHS65_002011</name>
</gene>
<evidence type="ECO:0000313" key="1">
    <source>
        <dbReference type="EMBL" id="MBB5661251.1"/>
    </source>
</evidence>
<dbReference type="AlphaFoldDB" id="A0A7W9E7R3"/>
<dbReference type="OrthoDB" id="7204472at2"/>
<comment type="caution">
    <text evidence="1">The sequence shown here is derived from an EMBL/GenBank/DDBJ whole genome shotgun (WGS) entry which is preliminary data.</text>
</comment>
<name>A0A7W9E7R3_9CAUL</name>
<keyword evidence="2" id="KW-1185">Reference proteome</keyword>
<evidence type="ECO:0000313" key="2">
    <source>
        <dbReference type="Proteomes" id="UP000548978"/>
    </source>
</evidence>